<dbReference type="eggNOG" id="COG0845">
    <property type="taxonomic scope" value="Bacteria"/>
</dbReference>
<dbReference type="EMBL" id="BBMN01000004">
    <property type="protein sequence ID" value="GAL04419.1"/>
    <property type="molecule type" value="Genomic_DNA"/>
</dbReference>
<dbReference type="InterPro" id="IPR058625">
    <property type="entry name" value="MdtA-like_BSH"/>
</dbReference>
<dbReference type="PROSITE" id="PS51257">
    <property type="entry name" value="PROKAR_LIPOPROTEIN"/>
    <property type="match status" value="1"/>
</dbReference>
<reference evidence="4 5" key="1">
    <citation type="journal article" date="2014" name="Genome Announc.">
        <title>Draft Genome Sequences of Two Vibrionaceae Species, Vibrio ponticus C121 and Photobacterium aphoticum C119, Isolated as Coral Reef Microbiota.</title>
        <authorList>
            <person name="Al-saari N."/>
            <person name="Meirelles P.M."/>
            <person name="Mino S."/>
            <person name="Suda W."/>
            <person name="Oshima K."/>
            <person name="Hattori M."/>
            <person name="Ohkuma M."/>
            <person name="Thompson F.L."/>
            <person name="Gomez-Gil B."/>
            <person name="Sawabe T."/>
            <person name="Sawabe T."/>
        </authorList>
    </citation>
    <scope>NUCLEOTIDE SEQUENCE [LARGE SCALE GENOMIC DNA]</scope>
    <source>
        <strain evidence="4 5">JCM 19237</strain>
    </source>
</reference>
<dbReference type="GO" id="GO:0015562">
    <property type="term" value="F:efflux transmembrane transporter activity"/>
    <property type="evidence" value="ECO:0007669"/>
    <property type="project" value="TreeGrafter"/>
</dbReference>
<name>A0A090QRH4_9GAMM</name>
<evidence type="ECO:0000313" key="4">
    <source>
        <dbReference type="EMBL" id="GAL04419.1"/>
    </source>
</evidence>
<sequence length="304" mass="33573">MTPFIRVAALVLVSSVLTGCFQAQSEPSPDTVKPVKLYQVPALTAQASDAFPARAEASQRAQLSFQVPGEIDTLTVRLGQHVEAGQVLAQLDDTDYRLAFDAKLAEFELAKSQFQRAKQLFAKKLISTDEFDRHDTRYKAALANLEQARTDLEHTLLRAPFSGTVSLKHVNQHQFVGANQPVLNVQNVDTLDLSFSLPVSYVEQTDVASLQQAMIWVVMDNYAAQSLPAEFKELSTRPDGDTNSYTAKVTVSRPADRNMLSGMSAQVHIGKSAAMKAVHLPAGSWVEKDDQQGTVCKWIRLRVW</sequence>
<dbReference type="NCBIfam" id="TIGR01730">
    <property type="entry name" value="RND_mfp"/>
    <property type="match status" value="1"/>
</dbReference>
<dbReference type="SUPFAM" id="SSF111369">
    <property type="entry name" value="HlyD-like secretion proteins"/>
    <property type="match status" value="1"/>
</dbReference>
<dbReference type="STRING" id="754436.JCM19237_1091"/>
<dbReference type="PANTHER" id="PTHR30469">
    <property type="entry name" value="MULTIDRUG RESISTANCE PROTEIN MDTA"/>
    <property type="match status" value="1"/>
</dbReference>
<evidence type="ECO:0000256" key="2">
    <source>
        <dbReference type="SAM" id="SignalP"/>
    </source>
</evidence>
<feature type="signal peptide" evidence="2">
    <location>
        <begin position="1"/>
        <end position="23"/>
    </location>
</feature>
<dbReference type="GO" id="GO:1990281">
    <property type="term" value="C:efflux pump complex"/>
    <property type="evidence" value="ECO:0007669"/>
    <property type="project" value="TreeGrafter"/>
</dbReference>
<dbReference type="Proteomes" id="UP000029227">
    <property type="component" value="Unassembled WGS sequence"/>
</dbReference>
<dbReference type="Gene3D" id="2.40.30.170">
    <property type="match status" value="1"/>
</dbReference>
<dbReference type="InterPro" id="IPR006143">
    <property type="entry name" value="RND_pump_MFP"/>
</dbReference>
<protein>
    <submittedName>
        <fullName evidence="4">Probable Co/Zn/Cd efflux system membrane fusion protein</fullName>
    </submittedName>
</protein>
<organism evidence="4 5">
    <name type="scientific">Photobacterium aphoticum</name>
    <dbReference type="NCBI Taxonomy" id="754436"/>
    <lineage>
        <taxon>Bacteria</taxon>
        <taxon>Pseudomonadati</taxon>
        <taxon>Pseudomonadota</taxon>
        <taxon>Gammaproteobacteria</taxon>
        <taxon>Vibrionales</taxon>
        <taxon>Vibrionaceae</taxon>
        <taxon>Photobacterium</taxon>
    </lineage>
</organism>
<evidence type="ECO:0000313" key="5">
    <source>
        <dbReference type="Proteomes" id="UP000029227"/>
    </source>
</evidence>
<dbReference type="Pfam" id="PF25917">
    <property type="entry name" value="BSH_RND"/>
    <property type="match status" value="1"/>
</dbReference>
<gene>
    <name evidence="4" type="ORF">JCM19237_1091</name>
</gene>
<comment type="caution">
    <text evidence="4">The sequence shown here is derived from an EMBL/GenBank/DDBJ whole genome shotgun (WGS) entry which is preliminary data.</text>
</comment>
<comment type="similarity">
    <text evidence="1">Belongs to the membrane fusion protein (MFP) (TC 8.A.1) family.</text>
</comment>
<evidence type="ECO:0000259" key="3">
    <source>
        <dbReference type="Pfam" id="PF25917"/>
    </source>
</evidence>
<dbReference type="AlphaFoldDB" id="A0A090QRH4"/>
<dbReference type="PANTHER" id="PTHR30469:SF20">
    <property type="entry name" value="EFFLUX RND TRANSPORTER PERIPLASMIC ADAPTOR SUBUNIT"/>
    <property type="match status" value="1"/>
</dbReference>
<proteinExistence type="inferred from homology"/>
<feature type="domain" description="Multidrug resistance protein MdtA-like barrel-sandwich hybrid" evidence="3">
    <location>
        <begin position="61"/>
        <end position="184"/>
    </location>
</feature>
<keyword evidence="2" id="KW-0732">Signal</keyword>
<dbReference type="Gene3D" id="1.10.287.470">
    <property type="entry name" value="Helix hairpin bin"/>
    <property type="match status" value="1"/>
</dbReference>
<evidence type="ECO:0000256" key="1">
    <source>
        <dbReference type="ARBA" id="ARBA00009477"/>
    </source>
</evidence>
<feature type="chain" id="PRO_5001863571" evidence="2">
    <location>
        <begin position="24"/>
        <end position="304"/>
    </location>
</feature>
<accession>A0A090QRH4</accession>
<dbReference type="Gene3D" id="2.40.50.100">
    <property type="match status" value="1"/>
</dbReference>